<evidence type="ECO:0000256" key="7">
    <source>
        <dbReference type="ARBA" id="ARBA00022741"/>
    </source>
</evidence>
<sequence>MSSPPFTQRTVKTCSEEETIALGEKLGCALVAGDVVSLSGGLGAGKTTLTKGICKGLGVDEKRPVRSPTFAMINDYQGKIPVRHADLYRVEGEDELETIGLFDSAIIGVTIIEWGDKLDRDDTSGMITVKINDLGDSAREIIIVAPRKVIDKAGI</sequence>
<reference evidence="11" key="1">
    <citation type="submission" date="2018-06" db="EMBL/GenBank/DDBJ databases">
        <authorList>
            <person name="Zhirakovskaya E."/>
        </authorList>
    </citation>
    <scope>NUCLEOTIDE SEQUENCE</scope>
</reference>
<proteinExistence type="inferred from homology"/>
<dbReference type="GO" id="GO:0046872">
    <property type="term" value="F:metal ion binding"/>
    <property type="evidence" value="ECO:0007669"/>
    <property type="project" value="UniProtKB-KW"/>
</dbReference>
<comment type="similarity">
    <text evidence="2">Belongs to the TsaE family.</text>
</comment>
<comment type="subcellular location">
    <subcellularLocation>
        <location evidence="1">Cytoplasm</location>
    </subcellularLocation>
</comment>
<dbReference type="NCBIfam" id="TIGR00150">
    <property type="entry name" value="T6A_YjeE"/>
    <property type="match status" value="1"/>
</dbReference>
<evidence type="ECO:0000256" key="1">
    <source>
        <dbReference type="ARBA" id="ARBA00004496"/>
    </source>
</evidence>
<gene>
    <name evidence="11" type="ORF">MNBD_NITROSPINAE02-1606</name>
</gene>
<evidence type="ECO:0000313" key="11">
    <source>
        <dbReference type="EMBL" id="VAX18053.1"/>
    </source>
</evidence>
<dbReference type="InterPro" id="IPR027417">
    <property type="entry name" value="P-loop_NTPase"/>
</dbReference>
<evidence type="ECO:0000256" key="5">
    <source>
        <dbReference type="ARBA" id="ARBA00022694"/>
    </source>
</evidence>
<keyword evidence="7" id="KW-0547">Nucleotide-binding</keyword>
<name>A0A3B1C0E9_9ZZZZ</name>
<keyword evidence="8" id="KW-0067">ATP-binding</keyword>
<evidence type="ECO:0000256" key="4">
    <source>
        <dbReference type="ARBA" id="ARBA00022490"/>
    </source>
</evidence>
<organism evidence="11">
    <name type="scientific">hydrothermal vent metagenome</name>
    <dbReference type="NCBI Taxonomy" id="652676"/>
    <lineage>
        <taxon>unclassified sequences</taxon>
        <taxon>metagenomes</taxon>
        <taxon>ecological metagenomes</taxon>
    </lineage>
</organism>
<evidence type="ECO:0000256" key="9">
    <source>
        <dbReference type="ARBA" id="ARBA00022842"/>
    </source>
</evidence>
<keyword evidence="6" id="KW-0479">Metal-binding</keyword>
<accession>A0A3B1C0E9</accession>
<dbReference type="InterPro" id="IPR003442">
    <property type="entry name" value="T6A_TsaE"/>
</dbReference>
<evidence type="ECO:0000256" key="8">
    <source>
        <dbReference type="ARBA" id="ARBA00022840"/>
    </source>
</evidence>
<dbReference type="GO" id="GO:0005524">
    <property type="term" value="F:ATP binding"/>
    <property type="evidence" value="ECO:0007669"/>
    <property type="project" value="UniProtKB-KW"/>
</dbReference>
<dbReference type="Gene3D" id="3.40.50.300">
    <property type="entry name" value="P-loop containing nucleotide triphosphate hydrolases"/>
    <property type="match status" value="1"/>
</dbReference>
<evidence type="ECO:0000256" key="6">
    <source>
        <dbReference type="ARBA" id="ARBA00022723"/>
    </source>
</evidence>
<dbReference type="GO" id="GO:0002949">
    <property type="term" value="P:tRNA threonylcarbamoyladenosine modification"/>
    <property type="evidence" value="ECO:0007669"/>
    <property type="project" value="InterPro"/>
</dbReference>
<dbReference type="AlphaFoldDB" id="A0A3B1C0E9"/>
<evidence type="ECO:0000256" key="2">
    <source>
        <dbReference type="ARBA" id="ARBA00007599"/>
    </source>
</evidence>
<dbReference type="Pfam" id="PF02367">
    <property type="entry name" value="TsaE"/>
    <property type="match status" value="1"/>
</dbReference>
<evidence type="ECO:0000256" key="10">
    <source>
        <dbReference type="ARBA" id="ARBA00032441"/>
    </source>
</evidence>
<protein>
    <recommendedName>
        <fullName evidence="3">tRNA threonylcarbamoyladenosine biosynthesis protein TsaE</fullName>
    </recommendedName>
    <alternativeName>
        <fullName evidence="10">t(6)A37 threonylcarbamoyladenosine biosynthesis protein TsaE</fullName>
    </alternativeName>
</protein>
<dbReference type="EMBL" id="UOGE01000031">
    <property type="protein sequence ID" value="VAX18053.1"/>
    <property type="molecule type" value="Genomic_DNA"/>
</dbReference>
<evidence type="ECO:0000256" key="3">
    <source>
        <dbReference type="ARBA" id="ARBA00019010"/>
    </source>
</evidence>
<dbReference type="SUPFAM" id="SSF52540">
    <property type="entry name" value="P-loop containing nucleoside triphosphate hydrolases"/>
    <property type="match status" value="1"/>
</dbReference>
<dbReference type="PANTHER" id="PTHR33540">
    <property type="entry name" value="TRNA THREONYLCARBAMOYLADENOSINE BIOSYNTHESIS PROTEIN TSAE"/>
    <property type="match status" value="1"/>
</dbReference>
<keyword evidence="9" id="KW-0460">Magnesium</keyword>
<dbReference type="GO" id="GO:0005737">
    <property type="term" value="C:cytoplasm"/>
    <property type="evidence" value="ECO:0007669"/>
    <property type="project" value="UniProtKB-SubCell"/>
</dbReference>
<keyword evidence="5" id="KW-0819">tRNA processing</keyword>
<dbReference type="PANTHER" id="PTHR33540:SF2">
    <property type="entry name" value="TRNA THREONYLCARBAMOYLADENOSINE BIOSYNTHESIS PROTEIN TSAE"/>
    <property type="match status" value="1"/>
</dbReference>
<keyword evidence="4" id="KW-0963">Cytoplasm</keyword>